<proteinExistence type="predicted"/>
<feature type="region of interest" description="Disordered" evidence="1">
    <location>
        <begin position="1"/>
        <end position="48"/>
    </location>
</feature>
<feature type="region of interest" description="Disordered" evidence="1">
    <location>
        <begin position="171"/>
        <end position="201"/>
    </location>
</feature>
<evidence type="ECO:0000313" key="2">
    <source>
        <dbReference type="EMBL" id="KAI1905451.1"/>
    </source>
</evidence>
<gene>
    <name evidence="2" type="ORF">AGOR_G00016330</name>
</gene>
<dbReference type="EMBL" id="JAERUA010000001">
    <property type="protein sequence ID" value="KAI1905451.1"/>
    <property type="molecule type" value="Genomic_DNA"/>
</dbReference>
<accession>A0A8T3E7P7</accession>
<evidence type="ECO:0000256" key="1">
    <source>
        <dbReference type="SAM" id="MobiDB-lite"/>
    </source>
</evidence>
<organism evidence="2 3">
    <name type="scientific">Albula goreensis</name>
    <dbReference type="NCBI Taxonomy" id="1534307"/>
    <lineage>
        <taxon>Eukaryota</taxon>
        <taxon>Metazoa</taxon>
        <taxon>Chordata</taxon>
        <taxon>Craniata</taxon>
        <taxon>Vertebrata</taxon>
        <taxon>Euteleostomi</taxon>
        <taxon>Actinopterygii</taxon>
        <taxon>Neopterygii</taxon>
        <taxon>Teleostei</taxon>
        <taxon>Albuliformes</taxon>
        <taxon>Albulidae</taxon>
        <taxon>Albula</taxon>
    </lineage>
</organism>
<dbReference type="Proteomes" id="UP000829720">
    <property type="component" value="Unassembled WGS sequence"/>
</dbReference>
<feature type="compositionally biased region" description="Basic and acidic residues" evidence="1">
    <location>
        <begin position="1"/>
        <end position="12"/>
    </location>
</feature>
<protein>
    <submittedName>
        <fullName evidence="2">Uncharacterized protein</fullName>
    </submittedName>
</protein>
<reference evidence="2" key="1">
    <citation type="submission" date="2021-01" db="EMBL/GenBank/DDBJ databases">
        <authorList>
            <person name="Zahm M."/>
            <person name="Roques C."/>
            <person name="Cabau C."/>
            <person name="Klopp C."/>
            <person name="Donnadieu C."/>
            <person name="Jouanno E."/>
            <person name="Lampietro C."/>
            <person name="Louis A."/>
            <person name="Herpin A."/>
            <person name="Echchiki A."/>
            <person name="Berthelot C."/>
            <person name="Parey E."/>
            <person name="Roest-Crollius H."/>
            <person name="Braasch I."/>
            <person name="Postlethwait J."/>
            <person name="Bobe J."/>
            <person name="Montfort J."/>
            <person name="Bouchez O."/>
            <person name="Begum T."/>
            <person name="Mejri S."/>
            <person name="Adams A."/>
            <person name="Chen W.-J."/>
            <person name="Guiguen Y."/>
        </authorList>
    </citation>
    <scope>NUCLEOTIDE SEQUENCE</scope>
    <source>
        <tissue evidence="2">Blood</tissue>
    </source>
</reference>
<dbReference type="AlphaFoldDB" id="A0A8T3E7P7"/>
<evidence type="ECO:0000313" key="3">
    <source>
        <dbReference type="Proteomes" id="UP000829720"/>
    </source>
</evidence>
<keyword evidence="3" id="KW-1185">Reference proteome</keyword>
<name>A0A8T3E7P7_9TELE</name>
<comment type="caution">
    <text evidence="2">The sequence shown here is derived from an EMBL/GenBank/DDBJ whole genome shotgun (WGS) entry which is preliminary data.</text>
</comment>
<sequence length="221" mass="23487">MAQDTSRSDPESGARVIASRGGWVGGQLRRDDGGQGLSETRAPETPQTNRTLHVWGYLSAALPGPCLALSAGTSISALSEGCLHAAERRSDLIADDGGEMKERGRASITHGTVRAQVALPTYCSYPRRRSVKSCVFVFVFAFCRLNGAAACDRDIYPSSHRLIVNRPIVTQKRKTRSAGNRAASDRRSDLQRSPSSPQGCRLWGSSAGALSQAVGTSPSAA</sequence>